<evidence type="ECO:0000313" key="2">
    <source>
        <dbReference type="EMBL" id="NOU94676.1"/>
    </source>
</evidence>
<keyword evidence="1" id="KW-1133">Transmembrane helix</keyword>
<name>A0A972GPT1_9BACL</name>
<feature type="transmembrane region" description="Helical" evidence="1">
    <location>
        <begin position="12"/>
        <end position="37"/>
    </location>
</feature>
<dbReference type="EMBL" id="WHOD01000062">
    <property type="protein sequence ID" value="NOU94676.1"/>
    <property type="molecule type" value="Genomic_DNA"/>
</dbReference>
<sequence length="244" mass="27573">MRYFNFSNFGLYRLLAALVFDIAIVLGFFSIFSALFILAPLKLVIMSIVLFVGLLFFSGAVVFPKLLFGRGSIAYPISIVVVSIIYLAVSNLISVIFIMGNMVWYICWELVVFAILIGVLSTLTYFSNREAVDTTELEQSEKTNINMQLMIIEASLNAKKNNEGILPIIHSFKMLKERINASTPFGRITGNSAVYELENTIRDNLEFIQLHIRSNSIDKNIVDIQNLIDETRSLIVNREALNVR</sequence>
<reference evidence="2" key="1">
    <citation type="submission" date="2019-10" db="EMBL/GenBank/DDBJ databases">
        <title>Description of Paenibacillus glebae sp. nov.</title>
        <authorList>
            <person name="Carlier A."/>
            <person name="Qi S."/>
        </authorList>
    </citation>
    <scope>NUCLEOTIDE SEQUENCE</scope>
    <source>
        <strain evidence="2">LMG 31456</strain>
    </source>
</reference>
<keyword evidence="3" id="KW-1185">Reference proteome</keyword>
<accession>A0A972GPT1</accession>
<organism evidence="2 3">
    <name type="scientific">Paenibacillus foliorum</name>
    <dbReference type="NCBI Taxonomy" id="2654974"/>
    <lineage>
        <taxon>Bacteria</taxon>
        <taxon>Bacillati</taxon>
        <taxon>Bacillota</taxon>
        <taxon>Bacilli</taxon>
        <taxon>Bacillales</taxon>
        <taxon>Paenibacillaceae</taxon>
        <taxon>Paenibacillus</taxon>
    </lineage>
</organism>
<proteinExistence type="predicted"/>
<feature type="transmembrane region" description="Helical" evidence="1">
    <location>
        <begin position="43"/>
        <end position="63"/>
    </location>
</feature>
<comment type="caution">
    <text evidence="2">The sequence shown here is derived from an EMBL/GenBank/DDBJ whole genome shotgun (WGS) entry which is preliminary data.</text>
</comment>
<dbReference type="RefSeq" id="WP_171652887.1">
    <property type="nucleotide sequence ID" value="NZ_WHOD01000062.1"/>
</dbReference>
<gene>
    <name evidence="2" type="ORF">GC093_15815</name>
</gene>
<feature type="transmembrane region" description="Helical" evidence="1">
    <location>
        <begin position="103"/>
        <end position="126"/>
    </location>
</feature>
<evidence type="ECO:0000256" key="1">
    <source>
        <dbReference type="SAM" id="Phobius"/>
    </source>
</evidence>
<feature type="transmembrane region" description="Helical" evidence="1">
    <location>
        <begin position="75"/>
        <end position="97"/>
    </location>
</feature>
<evidence type="ECO:0000313" key="3">
    <source>
        <dbReference type="Proteomes" id="UP000641588"/>
    </source>
</evidence>
<keyword evidence="1" id="KW-0812">Transmembrane</keyword>
<dbReference type="Proteomes" id="UP000641588">
    <property type="component" value="Unassembled WGS sequence"/>
</dbReference>
<protein>
    <submittedName>
        <fullName evidence="2">Uncharacterized protein</fullName>
    </submittedName>
</protein>
<keyword evidence="1" id="KW-0472">Membrane</keyword>
<dbReference type="AlphaFoldDB" id="A0A972GPT1"/>